<feature type="transmembrane region" description="Helical" evidence="1">
    <location>
        <begin position="12"/>
        <end position="37"/>
    </location>
</feature>
<dbReference type="EMBL" id="LJCR01000427">
    <property type="protein sequence ID" value="KPV52802.1"/>
    <property type="molecule type" value="Genomic_DNA"/>
</dbReference>
<feature type="transmembrane region" description="Helical" evidence="1">
    <location>
        <begin position="167"/>
        <end position="187"/>
    </location>
</feature>
<feature type="transmembrane region" description="Helical" evidence="1">
    <location>
        <begin position="141"/>
        <end position="160"/>
    </location>
</feature>
<feature type="non-terminal residue" evidence="2">
    <location>
        <position position="224"/>
    </location>
</feature>
<reference evidence="2 3" key="1">
    <citation type="submission" date="2015-09" db="EMBL/GenBank/DDBJ databases">
        <title>Draft genome sequence of Kouleothrix aurantiaca JCM 19913.</title>
        <authorList>
            <person name="Hemp J."/>
        </authorList>
    </citation>
    <scope>NUCLEOTIDE SEQUENCE [LARGE SCALE GENOMIC DNA]</scope>
    <source>
        <strain evidence="2 3">COM-B</strain>
    </source>
</reference>
<gene>
    <name evidence="2" type="ORF">SE17_13310</name>
</gene>
<evidence type="ECO:0000313" key="3">
    <source>
        <dbReference type="Proteomes" id="UP000050509"/>
    </source>
</evidence>
<keyword evidence="1" id="KW-1133">Transmembrane helix</keyword>
<feature type="transmembrane region" description="Helical" evidence="1">
    <location>
        <begin position="43"/>
        <end position="63"/>
    </location>
</feature>
<organism evidence="2 3">
    <name type="scientific">Kouleothrix aurantiaca</name>
    <dbReference type="NCBI Taxonomy" id="186479"/>
    <lineage>
        <taxon>Bacteria</taxon>
        <taxon>Bacillati</taxon>
        <taxon>Chloroflexota</taxon>
        <taxon>Chloroflexia</taxon>
        <taxon>Chloroflexales</taxon>
        <taxon>Roseiflexineae</taxon>
        <taxon>Roseiflexaceae</taxon>
        <taxon>Kouleothrix</taxon>
    </lineage>
</organism>
<sequence length="224" mass="24608">MMRLIDHLLNRLTMYRLALYYLVFLLAVAVMFSWAGVLPYDPYALVFTVGVALAACGITNAIFARTYGVPANSESSYITALILALIITPIGSSQDIWFVAWAGVLAMASKYILALRHKHLFNPVAIAVAITYLALNQSASWWVGTPVMLPFVLLGGLLLVRRIRRFGLVLSFMAAALVAVVLLSVASRQNLAAALQQTVLYSPLFFFAFIILTEPLTAPPTRRL</sequence>
<name>A0A0P9DRG6_9CHLR</name>
<accession>A0A0P9DRG6</accession>
<keyword evidence="1" id="KW-0472">Membrane</keyword>
<comment type="caution">
    <text evidence="2">The sequence shown here is derived from an EMBL/GenBank/DDBJ whole genome shotgun (WGS) entry which is preliminary data.</text>
</comment>
<protein>
    <submittedName>
        <fullName evidence="2">Uncharacterized protein</fullName>
    </submittedName>
</protein>
<keyword evidence="1" id="KW-0812">Transmembrane</keyword>
<proteinExistence type="predicted"/>
<dbReference type="AlphaFoldDB" id="A0A0P9DRG6"/>
<evidence type="ECO:0000256" key="1">
    <source>
        <dbReference type="SAM" id="Phobius"/>
    </source>
</evidence>
<feature type="transmembrane region" description="Helical" evidence="1">
    <location>
        <begin position="75"/>
        <end position="90"/>
    </location>
</feature>
<keyword evidence="3" id="KW-1185">Reference proteome</keyword>
<feature type="transmembrane region" description="Helical" evidence="1">
    <location>
        <begin position="199"/>
        <end position="218"/>
    </location>
</feature>
<dbReference type="Proteomes" id="UP000050509">
    <property type="component" value="Unassembled WGS sequence"/>
</dbReference>
<evidence type="ECO:0000313" key="2">
    <source>
        <dbReference type="EMBL" id="KPV52802.1"/>
    </source>
</evidence>